<dbReference type="InterPro" id="IPR017455">
    <property type="entry name" value="Znf_FYVE-rel"/>
</dbReference>
<reference evidence="7" key="1">
    <citation type="submission" date="2025-08" db="UniProtKB">
        <authorList>
            <consortium name="Ensembl"/>
        </authorList>
    </citation>
    <scope>IDENTIFICATION</scope>
</reference>
<dbReference type="GO" id="GO:0008270">
    <property type="term" value="F:zinc ion binding"/>
    <property type="evidence" value="ECO:0007669"/>
    <property type="project" value="UniProtKB-KW"/>
</dbReference>
<keyword evidence="1" id="KW-0479">Metal-binding</keyword>
<dbReference type="Proteomes" id="UP000694402">
    <property type="component" value="Unassembled WGS sequence"/>
</dbReference>
<feature type="region of interest" description="Disordered" evidence="5">
    <location>
        <begin position="214"/>
        <end position="238"/>
    </location>
</feature>
<dbReference type="Pfam" id="PF11409">
    <property type="entry name" value="SARA"/>
    <property type="match status" value="1"/>
</dbReference>
<dbReference type="SMART" id="SM01422">
    <property type="entry name" value="SARA"/>
    <property type="match status" value="1"/>
</dbReference>
<dbReference type="Ensembl" id="ENSOTST00005068153.2">
    <property type="protein sequence ID" value="ENSOTSP00005062668.1"/>
    <property type="gene ID" value="ENSOTSG00005029991.2"/>
</dbReference>
<feature type="region of interest" description="Disordered" evidence="5">
    <location>
        <begin position="368"/>
        <end position="391"/>
    </location>
</feature>
<dbReference type="GO" id="GO:0016197">
    <property type="term" value="P:endosomal transport"/>
    <property type="evidence" value="ECO:0007669"/>
    <property type="project" value="TreeGrafter"/>
</dbReference>
<keyword evidence="2 4" id="KW-0863">Zinc-finger</keyword>
<evidence type="ECO:0000259" key="6">
    <source>
        <dbReference type="PROSITE" id="PS50178"/>
    </source>
</evidence>
<keyword evidence="3" id="KW-0862">Zinc</keyword>
<dbReference type="InterPro" id="IPR022557">
    <property type="entry name" value="SARA-like_C"/>
</dbReference>
<dbReference type="Gene3D" id="3.30.40.10">
    <property type="entry name" value="Zinc/RING finger domain, C3HC4 (zinc finger)"/>
    <property type="match status" value="1"/>
</dbReference>
<evidence type="ECO:0000256" key="2">
    <source>
        <dbReference type="ARBA" id="ARBA00022771"/>
    </source>
</evidence>
<dbReference type="Pfam" id="PF11979">
    <property type="entry name" value="SARA_C"/>
    <property type="match status" value="1"/>
</dbReference>
<feature type="region of interest" description="Disordered" evidence="5">
    <location>
        <begin position="458"/>
        <end position="536"/>
    </location>
</feature>
<dbReference type="InterPro" id="IPR011011">
    <property type="entry name" value="Znf_FYVE_PHD"/>
</dbReference>
<evidence type="ECO:0000313" key="7">
    <source>
        <dbReference type="Ensembl" id="ENSOTSP00005062668.1"/>
    </source>
</evidence>
<dbReference type="InterPro" id="IPR000306">
    <property type="entry name" value="Znf_FYVE"/>
</dbReference>
<feature type="region of interest" description="Disordered" evidence="5">
    <location>
        <begin position="680"/>
        <end position="712"/>
    </location>
</feature>
<feature type="compositionally biased region" description="Low complexity" evidence="5">
    <location>
        <begin position="489"/>
        <end position="500"/>
    </location>
</feature>
<keyword evidence="8" id="KW-1185">Reference proteome</keyword>
<dbReference type="Gene3D" id="3.30.1360.220">
    <property type="entry name" value="Domain of unknown function (DUF3480), N-terminal subdomain"/>
    <property type="match status" value="1"/>
</dbReference>
<feature type="compositionally biased region" description="Polar residues" evidence="5">
    <location>
        <begin position="228"/>
        <end position="238"/>
    </location>
</feature>
<dbReference type="PROSITE" id="PS50178">
    <property type="entry name" value="ZF_FYVE"/>
    <property type="match status" value="1"/>
</dbReference>
<dbReference type="Pfam" id="PF01363">
    <property type="entry name" value="FYVE"/>
    <property type="match status" value="1"/>
</dbReference>
<dbReference type="SMART" id="SM01421">
    <property type="entry name" value="DUF3480"/>
    <property type="match status" value="1"/>
</dbReference>
<evidence type="ECO:0000313" key="8">
    <source>
        <dbReference type="Proteomes" id="UP000694402"/>
    </source>
</evidence>
<evidence type="ECO:0000256" key="3">
    <source>
        <dbReference type="ARBA" id="ARBA00022833"/>
    </source>
</evidence>
<evidence type="ECO:0000256" key="5">
    <source>
        <dbReference type="SAM" id="MobiDB-lite"/>
    </source>
</evidence>
<feature type="region of interest" description="Disordered" evidence="5">
    <location>
        <begin position="305"/>
        <end position="339"/>
    </location>
</feature>
<dbReference type="GO" id="GO:0031901">
    <property type="term" value="C:early endosome membrane"/>
    <property type="evidence" value="ECO:0007669"/>
    <property type="project" value="TreeGrafter"/>
</dbReference>
<dbReference type="FunFam" id="3.30.40.10:FF:000084">
    <property type="entry name" value="Zinc finger, FYVE domain-containing 9b"/>
    <property type="match status" value="1"/>
</dbReference>
<feature type="compositionally biased region" description="Polar residues" evidence="5">
    <location>
        <begin position="683"/>
        <end position="698"/>
    </location>
</feature>
<dbReference type="PANTHER" id="PTHR46319:SF1">
    <property type="entry name" value="ZINC FINGER FYVE DOMAIN-CONTAINING PROTEIN 16"/>
    <property type="match status" value="1"/>
</dbReference>
<dbReference type="GeneTree" id="ENSGT00940000154290"/>
<feature type="region of interest" description="Disordered" evidence="5">
    <location>
        <begin position="414"/>
        <end position="446"/>
    </location>
</feature>
<dbReference type="CDD" id="cd15729">
    <property type="entry name" value="FYVE_endofin"/>
    <property type="match status" value="1"/>
</dbReference>
<organism evidence="7 8">
    <name type="scientific">Oncorhynchus tshawytscha</name>
    <name type="common">Chinook salmon</name>
    <name type="synonym">Salmo tshawytscha</name>
    <dbReference type="NCBI Taxonomy" id="74940"/>
    <lineage>
        <taxon>Eukaryota</taxon>
        <taxon>Metazoa</taxon>
        <taxon>Chordata</taxon>
        <taxon>Craniata</taxon>
        <taxon>Vertebrata</taxon>
        <taxon>Euteleostomi</taxon>
        <taxon>Actinopterygii</taxon>
        <taxon>Neopterygii</taxon>
        <taxon>Teleostei</taxon>
        <taxon>Protacanthopterygii</taxon>
        <taxon>Salmoniformes</taxon>
        <taxon>Salmonidae</taxon>
        <taxon>Salmoninae</taxon>
        <taxon>Oncorhynchus</taxon>
    </lineage>
</organism>
<gene>
    <name evidence="7" type="primary">LOC112230768</name>
</gene>
<dbReference type="InterPro" id="IPR024608">
    <property type="entry name" value="SARA-like_SBD"/>
</dbReference>
<dbReference type="Gene3D" id="4.10.720.10">
    <property type="entry name" value="Smad anchor for receptor activation, Smad-binding domain"/>
    <property type="match status" value="1"/>
</dbReference>
<dbReference type="Gene3D" id="3.30.500.40">
    <property type="match status" value="1"/>
</dbReference>
<protein>
    <recommendedName>
        <fullName evidence="6">FYVE-type domain-containing protein</fullName>
    </recommendedName>
</protein>
<reference evidence="7" key="2">
    <citation type="submission" date="2025-09" db="UniProtKB">
        <authorList>
            <consortium name="Ensembl"/>
        </authorList>
    </citation>
    <scope>IDENTIFICATION</scope>
</reference>
<accession>A0A8C8HH52</accession>
<evidence type="ECO:0000256" key="4">
    <source>
        <dbReference type="PROSITE-ProRule" id="PRU00091"/>
    </source>
</evidence>
<evidence type="ECO:0000256" key="1">
    <source>
        <dbReference type="ARBA" id="ARBA00022723"/>
    </source>
</evidence>
<feature type="compositionally biased region" description="Polar residues" evidence="5">
    <location>
        <begin position="328"/>
        <end position="339"/>
    </location>
</feature>
<feature type="domain" description="FYVE-type" evidence="6">
    <location>
        <begin position="540"/>
        <end position="598"/>
    </location>
</feature>
<proteinExistence type="predicted"/>
<name>A0A8C8HH52_ONCTS</name>
<dbReference type="SUPFAM" id="SSF57903">
    <property type="entry name" value="FYVE/PHD zinc finger"/>
    <property type="match status" value="1"/>
</dbReference>
<dbReference type="PANTHER" id="PTHR46319">
    <property type="entry name" value="ZINC FINGER FYVE DOMAIN-CONTAINING PROTEIN"/>
    <property type="match status" value="1"/>
</dbReference>
<dbReference type="InterPro" id="IPR037145">
    <property type="entry name" value="SARA_Smad-bd_sf"/>
</dbReference>
<dbReference type="FunFam" id="4.10.720.10:FF:000001">
    <property type="entry name" value="Zinc finger, FYVE domain-containing 9a"/>
    <property type="match status" value="1"/>
</dbReference>
<dbReference type="SMART" id="SM00064">
    <property type="entry name" value="FYVE"/>
    <property type="match status" value="1"/>
</dbReference>
<sequence>PSPSSVECDTKARPLTGVDLLSSVDGRGSAKSSAPPCPDRALKPVCDLVSDTGSAHLLQANSHTAFIKLDVAESRLEEELLVDFTSPVVALPREASAGLCLGPGHGSTEGREALGGGGEVLLGLDSGGYAASLSLLDVILPAAVERACEPTNPLLLRNSESGETEGEEAGIEVSLINCQLENSPDHQDQPVVLPVAMDTKTEDTPTCDIATDVRDESEGYSELAEAESSGSCTGQEPNSEDCSGFVSESPSALSCLPLAVSMCRALVASKNPEEAMGGGLDVANAVPTENLEAESLSVSEVQGEVNLPENPGTVEDCTSPDSAPEDLSVQSPNTESPEMTTMPFHLAVSDPPVSQVSFSQVEVQLAPMSPEVPASPPSEPSLSPVDPPEFGFEYLPESDQAGLLVTDEELDAFLRGEAQGEEDQGVPHCERPGENLQDEGFSELNGDLEERLVEEELQSYSRSRGEGLAYPDSDRTSSASAEGSVSLAPSMPSQDPSSPSNLPPPYFGGARPKQLSPTDKGREVEDENGLGCKQPPWVPDSEAPNCMKCWQKFTFTRRRHHCRACGKVYCAMCCNRKCKLKYLDKEARVCVICFETIHRTQALERMMSPTGPSPNPNVPSEYCSTIPPLQQARAAGTLNSPPPTVMVPVSVLKTPCSDGCPREQKRVWFADGILPNGEVADTTRLSVTGRRSSQESSPVTPPTVRGGKPRKSVKQIMKNPGMECVGVSKLLIGTAGSRVSPGFAAVSEGGTLAPEVPAKLEVVRPPVSGPWDYSLLCGLGSCVERGPSLLPEDDEGLPPLLITTGEEEGGGDLLVEERPAPCQILLLLEEGGPRPLTFVLNANLLVNVKLVSYCSRKCWCLGSSGLQTVGQREVVFILECLSEERSLPKDLFTLYLSIYQDAQRGKFVEELGNVAFTGSFLGSKEHGGVLFFSPTFQALEGLCLPPQPFLCGLLIQRLEVPWAKVFPLRLLLRLGAEHSVYPSTLVSVRFRETVFRETGHTIMNLLADLRNYQYSLPAVEGLRIHMEMGHSYIDIPKSSFTEMLKVVNASNEHVISVGAGFSSEADSHLVCFQNDEGNYQSQANSQPGKTRTVTGASFVVFNGALKASSGFIAKSSIVEDGLMVQIPPETMEALRAALRLQTDFHIPCGKADGGELRDNITVRWVDWSAPVNAGVTSGVDGKPLEGVHSVRIQQDTEFESDGRTIRCTEVFYVLKNPDVILSAVLPSCCVFQREMAVASCSALTPHLSVLSASGINSLALRVSTQTDMVEYQAGSGGRLLPQRYMNELDSALIPVIHGGLASVPQTAMDMEFIFYITHTI</sequence>
<dbReference type="InterPro" id="IPR013083">
    <property type="entry name" value="Znf_RING/FYVE/PHD"/>
</dbReference>